<name>A0A2U3PUS9_9BRAD</name>
<evidence type="ECO:0000313" key="2">
    <source>
        <dbReference type="Proteomes" id="UP000246085"/>
    </source>
</evidence>
<accession>A0A2U3PUS9</accession>
<protein>
    <submittedName>
        <fullName evidence="1">Uncharacterized protein</fullName>
    </submittedName>
</protein>
<dbReference type="Proteomes" id="UP000246085">
    <property type="component" value="Chromosome BRAD3257"/>
</dbReference>
<gene>
    <name evidence="1" type="ORF">BRAD3257_1751</name>
</gene>
<proteinExistence type="predicted"/>
<dbReference type="KEGG" id="bvz:BRAD3257_1751"/>
<reference evidence="1 2" key="1">
    <citation type="submission" date="2018-03" db="EMBL/GenBank/DDBJ databases">
        <authorList>
            <person name="Gully D."/>
        </authorList>
    </citation>
    <scope>NUCLEOTIDE SEQUENCE [LARGE SCALE GENOMIC DNA]</scope>
    <source>
        <strain evidence="1">ORS3257</strain>
    </source>
</reference>
<organism evidence="1 2">
    <name type="scientific">Bradyrhizobium vignae</name>
    <dbReference type="NCBI Taxonomy" id="1549949"/>
    <lineage>
        <taxon>Bacteria</taxon>
        <taxon>Pseudomonadati</taxon>
        <taxon>Pseudomonadota</taxon>
        <taxon>Alphaproteobacteria</taxon>
        <taxon>Hyphomicrobiales</taxon>
        <taxon>Nitrobacteraceae</taxon>
        <taxon>Bradyrhizobium</taxon>
    </lineage>
</organism>
<dbReference type="EMBL" id="LS398110">
    <property type="protein sequence ID" value="SPP92868.1"/>
    <property type="molecule type" value="Genomic_DNA"/>
</dbReference>
<dbReference type="AlphaFoldDB" id="A0A2U3PUS9"/>
<evidence type="ECO:0000313" key="1">
    <source>
        <dbReference type="EMBL" id="SPP92868.1"/>
    </source>
</evidence>
<sequence length="65" mass="7301">METQGRVTQVYATYARISIYQPQLGCREEKLASPFRVFHAREATEHGFDSLLTIPPAQAIRHAAA</sequence>